<sequence>MAKAVLVVDGGLYTQQLLRDPGHPTAHPAYLVQAALALSMLHGITVSEIHYFDAVINPKYHDFPGMTRNDEARRAFHKALLEQMQTEAGKDILIKTHIQHLKPMAIRCPEKTCVHSQPGKEVVRPVQAGVDVDIAAFLLTSLPPDVTHVYCFIGDGDFVPVIEALRRPQFGKTVKLVLFSETALSIGLRSVMAKSDIIFLSKLQNNRPELFNITGSDVPRAQPPPQPSSSPPASSSISRELAPALAHGLRLLPTERGALRGEAGDAKDDEADEGNDDEGAEDGVLLDTPDAVLARLPPMHNLSPSDIVALFSLGHSGPAILKAVRANPSADFMAVMDAIDV</sequence>
<dbReference type="Proteomes" id="UP000007799">
    <property type="component" value="Unassembled WGS sequence"/>
</dbReference>
<feature type="region of interest" description="Disordered" evidence="1">
    <location>
        <begin position="261"/>
        <end position="283"/>
    </location>
</feature>
<reference evidence="2" key="1">
    <citation type="submission" date="2009-08" db="EMBL/GenBank/DDBJ databases">
        <title>Annotation of Salpingoeca rosetta.</title>
        <authorList>
            <consortium name="The Broad Institute Genome Sequencing Platform"/>
            <person name="Russ C."/>
            <person name="Cuomo C."/>
            <person name="Burger G."/>
            <person name="Gray M.W."/>
            <person name="Holland P.W.H."/>
            <person name="King N."/>
            <person name="Lang F.B.F."/>
            <person name="Roger A.J."/>
            <person name="Ruiz-Trillo I."/>
            <person name="Young S.K."/>
            <person name="Zeng Q."/>
            <person name="Gargeya S."/>
            <person name="Alvarado L."/>
            <person name="Berlin A."/>
            <person name="Chapman S.B."/>
            <person name="Chen Z."/>
            <person name="Freedman E."/>
            <person name="Gellesch M."/>
            <person name="Goldberg J."/>
            <person name="Griggs A."/>
            <person name="Gujja S."/>
            <person name="Heilman E."/>
            <person name="Heiman D."/>
            <person name="Howarth C."/>
            <person name="Mehta T."/>
            <person name="Neiman D."/>
            <person name="Pearson M."/>
            <person name="Roberts A."/>
            <person name="Saif S."/>
            <person name="Shea T."/>
            <person name="Shenoy N."/>
            <person name="Sisk P."/>
            <person name="Stolte C."/>
            <person name="Sykes S."/>
            <person name="White J."/>
            <person name="Yandava C."/>
            <person name="Haas B."/>
            <person name="Nusbaum C."/>
            <person name="Birren B."/>
        </authorList>
    </citation>
    <scope>NUCLEOTIDE SEQUENCE [LARGE SCALE GENOMIC DNA]</scope>
    <source>
        <strain evidence="2">ATCC 50818</strain>
    </source>
</reference>
<organism evidence="3">
    <name type="scientific">Salpingoeca rosetta (strain ATCC 50818 / BSB-021)</name>
    <dbReference type="NCBI Taxonomy" id="946362"/>
    <lineage>
        <taxon>Eukaryota</taxon>
        <taxon>Choanoflagellata</taxon>
        <taxon>Craspedida</taxon>
        <taxon>Salpingoecidae</taxon>
        <taxon>Salpingoeca</taxon>
    </lineage>
</organism>
<dbReference type="EMBL" id="GL832960">
    <property type="protein sequence ID" value="EGD82236.1"/>
    <property type="molecule type" value="Genomic_DNA"/>
</dbReference>
<evidence type="ECO:0000313" key="3">
    <source>
        <dbReference type="Proteomes" id="UP000007799"/>
    </source>
</evidence>
<dbReference type="Gene3D" id="3.40.50.1010">
    <property type="entry name" value="5'-nuclease"/>
    <property type="match status" value="1"/>
</dbReference>
<dbReference type="InParanoid" id="F2U3P2"/>
<feature type="region of interest" description="Disordered" evidence="1">
    <location>
        <begin position="211"/>
        <end position="237"/>
    </location>
</feature>
<keyword evidence="3" id="KW-1185">Reference proteome</keyword>
<evidence type="ECO:0000256" key="1">
    <source>
        <dbReference type="SAM" id="MobiDB-lite"/>
    </source>
</evidence>
<evidence type="ECO:0000313" key="2">
    <source>
        <dbReference type="EMBL" id="EGD82236.1"/>
    </source>
</evidence>
<accession>F2U3P2</accession>
<dbReference type="AlphaFoldDB" id="F2U3P2"/>
<protein>
    <submittedName>
        <fullName evidence="2">Uncharacterized protein</fullName>
    </submittedName>
</protein>
<dbReference type="KEGG" id="sre:PTSG_02907"/>
<gene>
    <name evidence="2" type="ORF">PTSG_02907</name>
</gene>
<proteinExistence type="predicted"/>
<dbReference type="RefSeq" id="XP_004996419.1">
    <property type="nucleotide sequence ID" value="XM_004996362.1"/>
</dbReference>
<feature type="compositionally biased region" description="Acidic residues" evidence="1">
    <location>
        <begin position="267"/>
        <end position="281"/>
    </location>
</feature>
<dbReference type="GeneID" id="16077004"/>
<feature type="compositionally biased region" description="Pro residues" evidence="1">
    <location>
        <begin position="221"/>
        <end position="230"/>
    </location>
</feature>
<name>F2U3P2_SALR5</name>